<dbReference type="PRINTS" id="PR00019">
    <property type="entry name" value="LEURICHRPT"/>
</dbReference>
<dbReference type="InterPro" id="IPR032675">
    <property type="entry name" value="LRR_dom_sf"/>
</dbReference>
<dbReference type="InterPro" id="IPR046956">
    <property type="entry name" value="RLP23-like"/>
</dbReference>
<organism evidence="11 12">
    <name type="scientific">Chenopodium quinoa</name>
    <name type="common">Quinoa</name>
    <dbReference type="NCBI Taxonomy" id="63459"/>
    <lineage>
        <taxon>Eukaryota</taxon>
        <taxon>Viridiplantae</taxon>
        <taxon>Streptophyta</taxon>
        <taxon>Embryophyta</taxon>
        <taxon>Tracheophyta</taxon>
        <taxon>Spermatophyta</taxon>
        <taxon>Magnoliopsida</taxon>
        <taxon>eudicotyledons</taxon>
        <taxon>Gunneridae</taxon>
        <taxon>Pentapetalae</taxon>
        <taxon>Caryophyllales</taxon>
        <taxon>Chenopodiaceae</taxon>
        <taxon>Chenopodioideae</taxon>
        <taxon>Atripliceae</taxon>
        <taxon>Chenopodium</taxon>
    </lineage>
</organism>
<protein>
    <submittedName>
        <fullName evidence="11">Uncharacterized protein</fullName>
    </submittedName>
</protein>
<evidence type="ECO:0000256" key="9">
    <source>
        <dbReference type="ARBA" id="ARBA00023180"/>
    </source>
</evidence>
<evidence type="ECO:0000256" key="4">
    <source>
        <dbReference type="ARBA" id="ARBA00022692"/>
    </source>
</evidence>
<reference evidence="11" key="2">
    <citation type="submission" date="2021-03" db="UniProtKB">
        <authorList>
            <consortium name="EnsemblPlants"/>
        </authorList>
    </citation>
    <scope>IDENTIFICATION</scope>
</reference>
<keyword evidence="8 10" id="KW-0472">Membrane</keyword>
<dbReference type="OMA" id="HICYLND"/>
<dbReference type="PANTHER" id="PTHR48063">
    <property type="entry name" value="LRR RECEPTOR-LIKE KINASE"/>
    <property type="match status" value="1"/>
</dbReference>
<dbReference type="KEGG" id="cqi:110689494"/>
<dbReference type="EnsemblPlants" id="AUR62015390-RA">
    <property type="protein sequence ID" value="AUR62015390-RA:cds"/>
    <property type="gene ID" value="AUR62015390"/>
</dbReference>
<dbReference type="PANTHER" id="PTHR48063:SF101">
    <property type="entry name" value="LRR RECEPTOR-LIKE SERINE_THREONINE-PROTEIN KINASE FLS2"/>
    <property type="match status" value="1"/>
</dbReference>
<dbReference type="Gramene" id="AUR62015390-RA">
    <property type="protein sequence ID" value="AUR62015390-RA:cds"/>
    <property type="gene ID" value="AUR62015390"/>
</dbReference>
<evidence type="ECO:0000256" key="3">
    <source>
        <dbReference type="ARBA" id="ARBA00022614"/>
    </source>
</evidence>
<sequence length="477" mass="53305">MHLSNNPSLLLNVDTDWIPPFQLHSIGLSSCRLGPMFPKWLLSQKNYSWLEISDGGISDRIPKSFWMTLSSKLNYLDMSHNKIYGTLPDLQILVTNIQSEIDLSFNNIEGTIPSFPKSVTSLFLNNNKFSNPIPFLCPKDKLNLQNLNLSNNLLSGLLPDCWVKFDQLLFLNLENNRFSGSIPASFGYLKKLQSLHLSNNRFLDVRSVTNCTSLSNLDLARYSLSGHIPTEIGNNLRGLSFLILKSNNSLSGHIPTEIGNNRKILDLHMNLESMTLLARLIDLSNNKLEGEIPLEISSLVGLVALNLSRNHLHGNITAIGHLTSLNALDLSNNRFSGEIPTSLADLNSLGVLDLSNNHFSGKIPTGPQLQTFNASSYKGNPGLCGMPLPKCPWDQLPDNNPGNNDNINRQDKSGIDDFHLGLYISVVLGFIIGFWGVCGSLVLKRYWRIAFFRFFGDVKDKLYVMVSVNIARIRRRQ</sequence>
<dbReference type="Pfam" id="PF00560">
    <property type="entry name" value="LRR_1"/>
    <property type="match status" value="4"/>
</dbReference>
<dbReference type="GeneID" id="110689494"/>
<proteinExistence type="inferred from homology"/>
<dbReference type="InterPro" id="IPR001611">
    <property type="entry name" value="Leu-rich_rpt"/>
</dbReference>
<evidence type="ECO:0000256" key="2">
    <source>
        <dbReference type="ARBA" id="ARBA00009592"/>
    </source>
</evidence>
<keyword evidence="6" id="KW-0677">Repeat</keyword>
<evidence type="ECO:0000313" key="12">
    <source>
        <dbReference type="Proteomes" id="UP000596660"/>
    </source>
</evidence>
<keyword evidence="4 10" id="KW-0812">Transmembrane</keyword>
<dbReference type="Pfam" id="PF13855">
    <property type="entry name" value="LRR_8"/>
    <property type="match status" value="1"/>
</dbReference>
<name>A0A803LM79_CHEQI</name>
<dbReference type="SMR" id="A0A803LM79"/>
<evidence type="ECO:0000256" key="1">
    <source>
        <dbReference type="ARBA" id="ARBA00004479"/>
    </source>
</evidence>
<dbReference type="Gene3D" id="3.80.10.10">
    <property type="entry name" value="Ribonuclease Inhibitor"/>
    <property type="match status" value="1"/>
</dbReference>
<keyword evidence="12" id="KW-1185">Reference proteome</keyword>
<dbReference type="RefSeq" id="XP_021721970.1">
    <property type="nucleotide sequence ID" value="XM_021866278.1"/>
</dbReference>
<dbReference type="FunFam" id="3.80.10.10:FF:000111">
    <property type="entry name" value="LRR receptor-like serine/threonine-protein kinase ERECTA"/>
    <property type="match status" value="1"/>
</dbReference>
<evidence type="ECO:0000313" key="11">
    <source>
        <dbReference type="EnsemblPlants" id="AUR62015390-RA:cds"/>
    </source>
</evidence>
<dbReference type="SUPFAM" id="SSF52058">
    <property type="entry name" value="L domain-like"/>
    <property type="match status" value="2"/>
</dbReference>
<evidence type="ECO:0000256" key="8">
    <source>
        <dbReference type="ARBA" id="ARBA00023136"/>
    </source>
</evidence>
<comment type="similarity">
    <text evidence="2">Belongs to the RLP family.</text>
</comment>
<dbReference type="AlphaFoldDB" id="A0A803LM79"/>
<keyword evidence="3" id="KW-0433">Leucine-rich repeat</keyword>
<keyword evidence="5" id="KW-0732">Signal</keyword>
<feature type="transmembrane region" description="Helical" evidence="10">
    <location>
        <begin position="420"/>
        <end position="443"/>
    </location>
</feature>
<keyword evidence="7 10" id="KW-1133">Transmembrane helix</keyword>
<evidence type="ECO:0000256" key="10">
    <source>
        <dbReference type="SAM" id="Phobius"/>
    </source>
</evidence>
<keyword evidence="9" id="KW-0325">Glycoprotein</keyword>
<evidence type="ECO:0000256" key="6">
    <source>
        <dbReference type="ARBA" id="ARBA00022737"/>
    </source>
</evidence>
<dbReference type="OrthoDB" id="1706571at2759"/>
<evidence type="ECO:0000256" key="7">
    <source>
        <dbReference type="ARBA" id="ARBA00022989"/>
    </source>
</evidence>
<dbReference type="GO" id="GO:0016020">
    <property type="term" value="C:membrane"/>
    <property type="evidence" value="ECO:0007669"/>
    <property type="project" value="UniProtKB-SubCell"/>
</dbReference>
<accession>A0A803LM79</accession>
<comment type="subcellular location">
    <subcellularLocation>
        <location evidence="1">Membrane</location>
        <topology evidence="1">Single-pass type I membrane protein</topology>
    </subcellularLocation>
</comment>
<dbReference type="Proteomes" id="UP000596660">
    <property type="component" value="Unplaced"/>
</dbReference>
<evidence type="ECO:0000256" key="5">
    <source>
        <dbReference type="ARBA" id="ARBA00022729"/>
    </source>
</evidence>
<dbReference type="PROSITE" id="PS51450">
    <property type="entry name" value="LRR"/>
    <property type="match status" value="2"/>
</dbReference>
<gene>
    <name evidence="11" type="primary">LOC110689494</name>
</gene>
<reference evidence="11" key="1">
    <citation type="journal article" date="2017" name="Nature">
        <title>The genome of Chenopodium quinoa.</title>
        <authorList>
            <person name="Jarvis D.E."/>
            <person name="Ho Y.S."/>
            <person name="Lightfoot D.J."/>
            <person name="Schmoeckel S.M."/>
            <person name="Li B."/>
            <person name="Borm T.J.A."/>
            <person name="Ohyanagi H."/>
            <person name="Mineta K."/>
            <person name="Michell C.T."/>
            <person name="Saber N."/>
            <person name="Kharbatia N.M."/>
            <person name="Rupper R.R."/>
            <person name="Sharp A.R."/>
            <person name="Dally N."/>
            <person name="Boughton B.A."/>
            <person name="Woo Y.H."/>
            <person name="Gao G."/>
            <person name="Schijlen E.G.W.M."/>
            <person name="Guo X."/>
            <person name="Momin A.A."/>
            <person name="Negrao S."/>
            <person name="Al-Babili S."/>
            <person name="Gehring C."/>
            <person name="Roessner U."/>
            <person name="Jung C."/>
            <person name="Murphy K."/>
            <person name="Arold S.T."/>
            <person name="Gojobori T."/>
            <person name="van der Linden C.G."/>
            <person name="van Loo E.N."/>
            <person name="Jellen E.N."/>
            <person name="Maughan P.J."/>
            <person name="Tester M."/>
        </authorList>
    </citation>
    <scope>NUCLEOTIDE SEQUENCE [LARGE SCALE GENOMIC DNA]</scope>
    <source>
        <strain evidence="11">cv. PI 614886</strain>
    </source>
</reference>